<dbReference type="Proteomes" id="UP000828390">
    <property type="component" value="Unassembled WGS sequence"/>
</dbReference>
<organism evidence="1 2">
    <name type="scientific">Dreissena polymorpha</name>
    <name type="common">Zebra mussel</name>
    <name type="synonym">Mytilus polymorpha</name>
    <dbReference type="NCBI Taxonomy" id="45954"/>
    <lineage>
        <taxon>Eukaryota</taxon>
        <taxon>Metazoa</taxon>
        <taxon>Spiralia</taxon>
        <taxon>Lophotrochozoa</taxon>
        <taxon>Mollusca</taxon>
        <taxon>Bivalvia</taxon>
        <taxon>Autobranchia</taxon>
        <taxon>Heteroconchia</taxon>
        <taxon>Euheterodonta</taxon>
        <taxon>Imparidentia</taxon>
        <taxon>Neoheterodontei</taxon>
        <taxon>Myida</taxon>
        <taxon>Dreissenoidea</taxon>
        <taxon>Dreissenidae</taxon>
        <taxon>Dreissena</taxon>
    </lineage>
</organism>
<evidence type="ECO:0000313" key="2">
    <source>
        <dbReference type="Proteomes" id="UP000828390"/>
    </source>
</evidence>
<evidence type="ECO:0000313" key="1">
    <source>
        <dbReference type="EMBL" id="KAH3840644.1"/>
    </source>
</evidence>
<keyword evidence="2" id="KW-1185">Reference proteome</keyword>
<proteinExistence type="predicted"/>
<protein>
    <submittedName>
        <fullName evidence="1">Uncharacterized protein</fullName>
    </submittedName>
</protein>
<accession>A0A9D4QRE5</accession>
<reference evidence="1" key="1">
    <citation type="journal article" date="2019" name="bioRxiv">
        <title>The Genome of the Zebra Mussel, Dreissena polymorpha: A Resource for Invasive Species Research.</title>
        <authorList>
            <person name="McCartney M.A."/>
            <person name="Auch B."/>
            <person name="Kono T."/>
            <person name="Mallez S."/>
            <person name="Zhang Y."/>
            <person name="Obille A."/>
            <person name="Becker A."/>
            <person name="Abrahante J.E."/>
            <person name="Garbe J."/>
            <person name="Badalamenti J.P."/>
            <person name="Herman A."/>
            <person name="Mangelson H."/>
            <person name="Liachko I."/>
            <person name="Sullivan S."/>
            <person name="Sone E.D."/>
            <person name="Koren S."/>
            <person name="Silverstein K.A.T."/>
            <person name="Beckman K.B."/>
            <person name="Gohl D.M."/>
        </authorList>
    </citation>
    <scope>NUCLEOTIDE SEQUENCE</scope>
    <source>
        <strain evidence="1">Duluth1</strain>
        <tissue evidence="1">Whole animal</tissue>
    </source>
</reference>
<reference evidence="1" key="2">
    <citation type="submission" date="2020-11" db="EMBL/GenBank/DDBJ databases">
        <authorList>
            <person name="McCartney M.A."/>
            <person name="Auch B."/>
            <person name="Kono T."/>
            <person name="Mallez S."/>
            <person name="Becker A."/>
            <person name="Gohl D.M."/>
            <person name="Silverstein K.A.T."/>
            <person name="Koren S."/>
            <person name="Bechman K.B."/>
            <person name="Herman A."/>
            <person name="Abrahante J.E."/>
            <person name="Garbe J."/>
        </authorList>
    </citation>
    <scope>NUCLEOTIDE SEQUENCE</scope>
    <source>
        <strain evidence="1">Duluth1</strain>
        <tissue evidence="1">Whole animal</tissue>
    </source>
</reference>
<dbReference type="EMBL" id="JAIWYP010000004">
    <property type="protein sequence ID" value="KAH3840644.1"/>
    <property type="molecule type" value="Genomic_DNA"/>
</dbReference>
<dbReference type="AlphaFoldDB" id="A0A9D4QRE5"/>
<comment type="caution">
    <text evidence="1">The sequence shown here is derived from an EMBL/GenBank/DDBJ whole genome shotgun (WGS) entry which is preliminary data.</text>
</comment>
<gene>
    <name evidence="1" type="ORF">DPMN_114097</name>
</gene>
<sequence length="66" mass="7626">MYSITRTLQEIESLSYIRQLQYSTGVIRPIKKINIDQQLDAMKGLLRDQTTTVVQYADACSYCVHL</sequence>
<name>A0A9D4QRE5_DREPO</name>